<dbReference type="Gene3D" id="2.40.30.10">
    <property type="entry name" value="Translation factors"/>
    <property type="match status" value="1"/>
</dbReference>
<dbReference type="Pfam" id="PF04954">
    <property type="entry name" value="SIP"/>
    <property type="match status" value="1"/>
</dbReference>
<dbReference type="OrthoDB" id="9814826at2"/>
<evidence type="ECO:0000313" key="4">
    <source>
        <dbReference type="Proteomes" id="UP000182769"/>
    </source>
</evidence>
<dbReference type="PANTHER" id="PTHR30157">
    <property type="entry name" value="FERRIC REDUCTASE, NADPH-DEPENDENT"/>
    <property type="match status" value="1"/>
</dbReference>
<dbReference type="SUPFAM" id="SSF63380">
    <property type="entry name" value="Riboflavin synthase domain-like"/>
    <property type="match status" value="1"/>
</dbReference>
<evidence type="ECO:0000313" key="3">
    <source>
        <dbReference type="EMBL" id="CUB04310.1"/>
    </source>
</evidence>
<dbReference type="InterPro" id="IPR013113">
    <property type="entry name" value="SIP_FAD-bd"/>
</dbReference>
<dbReference type="Pfam" id="PF08021">
    <property type="entry name" value="FAD_binding_9"/>
    <property type="match status" value="2"/>
</dbReference>
<protein>
    <submittedName>
        <fullName evidence="3">NADPH-dependent ferric siderophore reductase, contains FAD-binding and SIP domains</fullName>
    </submittedName>
</protein>
<evidence type="ECO:0000256" key="1">
    <source>
        <dbReference type="ARBA" id="ARBA00035644"/>
    </source>
</evidence>
<dbReference type="Proteomes" id="UP000182769">
    <property type="component" value="Unassembled WGS sequence"/>
</dbReference>
<dbReference type="InterPro" id="IPR007037">
    <property type="entry name" value="SIP_rossman_dom"/>
</dbReference>
<proteinExistence type="inferred from homology"/>
<dbReference type="InterPro" id="IPR017938">
    <property type="entry name" value="Riboflavin_synthase-like_b-brl"/>
</dbReference>
<feature type="domain" description="FAD-binding FR-type" evidence="2">
    <location>
        <begin position="4"/>
        <end position="107"/>
    </location>
</feature>
<reference evidence="4" key="1">
    <citation type="submission" date="2015-08" db="EMBL/GenBank/DDBJ databases">
        <authorList>
            <person name="Varghese N."/>
        </authorList>
    </citation>
    <scope>NUCLEOTIDE SEQUENCE [LARGE SCALE GENOMIC DNA]</scope>
    <source>
        <strain evidence="4">JCM 18476</strain>
    </source>
</reference>
<organism evidence="3 4">
    <name type="scientific">Marinomonas fungiae</name>
    <dbReference type="NCBI Taxonomy" id="1137284"/>
    <lineage>
        <taxon>Bacteria</taxon>
        <taxon>Pseudomonadati</taxon>
        <taxon>Pseudomonadota</taxon>
        <taxon>Gammaproteobacteria</taxon>
        <taxon>Oceanospirillales</taxon>
        <taxon>Oceanospirillaceae</taxon>
        <taxon>Marinomonas</taxon>
    </lineage>
</organism>
<dbReference type="InterPro" id="IPR017927">
    <property type="entry name" value="FAD-bd_FR_type"/>
</dbReference>
<dbReference type="InterPro" id="IPR039261">
    <property type="entry name" value="FNR_nucleotide-bd"/>
</dbReference>
<dbReference type="RefSeq" id="WP_055463249.1">
    <property type="nucleotide sequence ID" value="NZ_CYHG01000006.1"/>
</dbReference>
<accession>A0A0K6IMG8</accession>
<dbReference type="EMBL" id="CYHG01000006">
    <property type="protein sequence ID" value="CUB04310.1"/>
    <property type="molecule type" value="Genomic_DNA"/>
</dbReference>
<dbReference type="GO" id="GO:0016491">
    <property type="term" value="F:oxidoreductase activity"/>
    <property type="evidence" value="ECO:0007669"/>
    <property type="project" value="InterPro"/>
</dbReference>
<evidence type="ECO:0000259" key="2">
    <source>
        <dbReference type="PROSITE" id="PS51384"/>
    </source>
</evidence>
<dbReference type="PANTHER" id="PTHR30157:SF0">
    <property type="entry name" value="NADPH-DEPENDENT FERRIC-CHELATE REDUCTASE"/>
    <property type="match status" value="1"/>
</dbReference>
<gene>
    <name evidence="3" type="ORF">Ga0061065_106129</name>
</gene>
<comment type="similarity">
    <text evidence="1">Belongs to the SIP oxidoreductase family.</text>
</comment>
<name>A0A0K6IMG8_9GAMM</name>
<dbReference type="Gene3D" id="3.40.50.80">
    <property type="entry name" value="Nucleotide-binding domain of ferredoxin-NADP reductase (FNR) module"/>
    <property type="match status" value="1"/>
</dbReference>
<sequence length="248" mass="27872">MVKPTPRPLKVLRKEYVTNNMLRVTLGGDAMADFPKDQESGYVKLMFPTLDGSRLMRTYTIRQQRADELDIDFAIHGDSGVACHWALHSQPGDEILVGGPGPKKLISEDADWMIFVGDMTSLPAISVNLAQLPDQARGYAILEVQSEADIQPLAKPGGIELRWIINAHPGEDSQSLLEQVKALPWLDGKVAIWAACEFSSMRTLRAYFKERDDLEKGNIYVSSYWKHGLNEDQHKVEKRQDLDEHEAA</sequence>
<dbReference type="CDD" id="cd06193">
    <property type="entry name" value="siderophore_interacting"/>
    <property type="match status" value="1"/>
</dbReference>
<dbReference type="AlphaFoldDB" id="A0A0K6IMG8"/>
<dbReference type="STRING" id="1137284.GCA_001418205_02174"/>
<keyword evidence="4" id="KW-1185">Reference proteome</keyword>
<dbReference type="PROSITE" id="PS51384">
    <property type="entry name" value="FAD_FR"/>
    <property type="match status" value="1"/>
</dbReference>
<dbReference type="InterPro" id="IPR039374">
    <property type="entry name" value="SIP_fam"/>
</dbReference>